<feature type="domain" description="Glycosyl hydrolase family 32 N-terminal" evidence="10">
    <location>
        <begin position="32"/>
        <end position="337"/>
    </location>
</feature>
<dbReference type="GO" id="GO:0005737">
    <property type="term" value="C:cytoplasm"/>
    <property type="evidence" value="ECO:0007669"/>
    <property type="project" value="UniProtKB-SubCell"/>
</dbReference>
<evidence type="ECO:0000259" key="10">
    <source>
        <dbReference type="Pfam" id="PF00251"/>
    </source>
</evidence>
<evidence type="ECO:0000256" key="7">
    <source>
        <dbReference type="ARBA" id="ARBA00033367"/>
    </source>
</evidence>
<evidence type="ECO:0000259" key="11">
    <source>
        <dbReference type="Pfam" id="PF08244"/>
    </source>
</evidence>
<keyword evidence="9" id="KW-0119">Carbohydrate metabolism</keyword>
<dbReference type="SUPFAM" id="SSF49899">
    <property type="entry name" value="Concanavalin A-like lectins/glucanases"/>
    <property type="match status" value="1"/>
</dbReference>
<comment type="function">
    <text evidence="9">Enables the bacterium to metabolize sucrose as a sole carbon source.</text>
</comment>
<dbReference type="SMART" id="SM00640">
    <property type="entry name" value="Glyco_32"/>
    <property type="match status" value="1"/>
</dbReference>
<dbReference type="InterPro" id="IPR018053">
    <property type="entry name" value="Glyco_hydro_32_AS"/>
</dbReference>
<dbReference type="InterPro" id="IPR006232">
    <property type="entry name" value="Suc6P_hydrolase"/>
</dbReference>
<evidence type="ECO:0000256" key="9">
    <source>
        <dbReference type="RuleBase" id="RU365015"/>
    </source>
</evidence>
<dbReference type="UniPathway" id="UPA00238"/>
<evidence type="ECO:0000256" key="6">
    <source>
        <dbReference type="ARBA" id="ARBA00023295"/>
    </source>
</evidence>
<dbReference type="PROSITE" id="PS00609">
    <property type="entry name" value="GLYCOSYL_HYDROL_F32"/>
    <property type="match status" value="1"/>
</dbReference>
<evidence type="ECO:0000313" key="12">
    <source>
        <dbReference type="EMBL" id="SFK08788.1"/>
    </source>
</evidence>
<dbReference type="Proteomes" id="UP000183557">
    <property type="component" value="Unassembled WGS sequence"/>
</dbReference>
<proteinExistence type="inferred from homology"/>
<dbReference type="Gene3D" id="2.60.120.560">
    <property type="entry name" value="Exo-inulinase, domain 1"/>
    <property type="match status" value="1"/>
</dbReference>
<keyword evidence="6 8" id="KW-0326">Glycosidase</keyword>
<comment type="catalytic activity">
    <reaction evidence="8">
        <text>Hydrolysis of terminal non-reducing beta-D-fructofuranoside residues in beta-D-fructofuranosides.</text>
        <dbReference type="EC" id="3.2.1.26"/>
    </reaction>
</comment>
<accession>A0A1I3WMN6</accession>
<dbReference type="GO" id="GO:0004564">
    <property type="term" value="F:beta-fructofuranosidase activity"/>
    <property type="evidence" value="ECO:0007669"/>
    <property type="project" value="UniProtKB-EC"/>
</dbReference>
<dbReference type="InterPro" id="IPR013320">
    <property type="entry name" value="ConA-like_dom_sf"/>
</dbReference>
<gene>
    <name evidence="12" type="ORF">SAMN04487936_10745</name>
</gene>
<comment type="similarity">
    <text evidence="2 8">Belongs to the glycosyl hydrolase 32 family.</text>
</comment>
<dbReference type="InterPro" id="IPR001362">
    <property type="entry name" value="Glyco_hydro_32"/>
</dbReference>
<dbReference type="PANTHER" id="PTHR43101">
    <property type="entry name" value="BETA-FRUCTOSIDASE"/>
    <property type="match status" value="1"/>
</dbReference>
<dbReference type="GO" id="GO:0005985">
    <property type="term" value="P:sucrose metabolic process"/>
    <property type="evidence" value="ECO:0007669"/>
    <property type="project" value="UniProtKB-UniPathway"/>
</dbReference>
<dbReference type="EMBL" id="FOSB01000007">
    <property type="protein sequence ID" value="SFK08788.1"/>
    <property type="molecule type" value="Genomic_DNA"/>
</dbReference>
<evidence type="ECO:0000313" key="13">
    <source>
        <dbReference type="Proteomes" id="UP000183557"/>
    </source>
</evidence>
<comment type="subcellular location">
    <subcellularLocation>
        <location evidence="9">Cytoplasm</location>
    </subcellularLocation>
</comment>
<sequence length="483" mass="56032">MSKDQELRQAAYEEIEKYQEQVDLDPYRLHYHLMPPVGLLNDPNGWVHWKGTYHLFYQWMPFHAGHGAKFWGHYTSQDLVNWQHEDIALTPAEWFEENGCYSGSAIDYNGELFVFYTGNVKDEEGNRETYQCLATSNDGIHFDKKGPVIHLPEGYTAHFRDPKVWEQDGTYYMVVGAQTEELKGAVALFSSDNVQDWKHLGIIAGGGKGQLGDFGYMFECPDLFGLADQDVLVFSPQGLEPEGMKYQNTYQAGYVVGKFDTEEVTFDHGDFYELDQGFDFYAPQTTEDEHGRRLMFAWMSVPDQNEQDHPTVERQWLHNMTLPRELTLVDGRIYQTPVKELENLRSKEVVEHEVELNQECRKLEGVEGKAVEVQLKDIDVKDGWFAIEFGGAGRLVYSRERQIFTVERKSYVDGVMEKRQTKLLELNDLQIFVDTSSIEVFVNKGKKVFTARFYPDPNNDNIEFTASRQTDFHMKKWKLNQVF</sequence>
<dbReference type="InterPro" id="IPR051214">
    <property type="entry name" value="GH32_Enzymes"/>
</dbReference>
<keyword evidence="9" id="KW-0963">Cytoplasm</keyword>
<feature type="domain" description="Glycosyl hydrolase family 32 C-terminal" evidence="11">
    <location>
        <begin position="340"/>
        <end position="469"/>
    </location>
</feature>
<dbReference type="Pfam" id="PF08244">
    <property type="entry name" value="Glyco_hydro_32C"/>
    <property type="match status" value="1"/>
</dbReference>
<dbReference type="OrthoDB" id="9759709at2"/>
<dbReference type="AlphaFoldDB" id="A0A1I3WMN6"/>
<evidence type="ECO:0000256" key="1">
    <source>
        <dbReference type="ARBA" id="ARBA00004914"/>
    </source>
</evidence>
<dbReference type="InterPro" id="IPR023296">
    <property type="entry name" value="Glyco_hydro_beta-prop_sf"/>
</dbReference>
<dbReference type="Gene3D" id="2.115.10.20">
    <property type="entry name" value="Glycosyl hydrolase domain, family 43"/>
    <property type="match status" value="1"/>
</dbReference>
<dbReference type="InterPro" id="IPR013189">
    <property type="entry name" value="Glyco_hydro_32_C"/>
</dbReference>
<dbReference type="NCBIfam" id="TIGR01322">
    <property type="entry name" value="scrB_fam"/>
    <property type="match status" value="1"/>
</dbReference>
<dbReference type="EC" id="3.2.1.26" evidence="3 8"/>
<dbReference type="Pfam" id="PF00251">
    <property type="entry name" value="Glyco_hydro_32N"/>
    <property type="match status" value="1"/>
</dbReference>
<dbReference type="RefSeq" id="WP_083412761.1">
    <property type="nucleotide sequence ID" value="NZ_FOSB01000007.1"/>
</dbReference>
<organism evidence="12 13">
    <name type="scientific">Halobacillus dabanensis</name>
    <dbReference type="NCBI Taxonomy" id="240302"/>
    <lineage>
        <taxon>Bacteria</taxon>
        <taxon>Bacillati</taxon>
        <taxon>Bacillota</taxon>
        <taxon>Bacilli</taxon>
        <taxon>Bacillales</taxon>
        <taxon>Bacillaceae</taxon>
        <taxon>Halobacillus</taxon>
    </lineage>
</organism>
<keyword evidence="13" id="KW-1185">Reference proteome</keyword>
<keyword evidence="5 8" id="KW-0378">Hydrolase</keyword>
<evidence type="ECO:0000256" key="8">
    <source>
        <dbReference type="RuleBase" id="RU362110"/>
    </source>
</evidence>
<evidence type="ECO:0000256" key="4">
    <source>
        <dbReference type="ARBA" id="ARBA00019623"/>
    </source>
</evidence>
<dbReference type="InterPro" id="IPR013148">
    <property type="entry name" value="Glyco_hydro_32_N"/>
</dbReference>
<dbReference type="PANTHER" id="PTHR43101:SF1">
    <property type="entry name" value="BETA-FRUCTOSIDASE"/>
    <property type="match status" value="1"/>
</dbReference>
<evidence type="ECO:0000256" key="5">
    <source>
        <dbReference type="ARBA" id="ARBA00022801"/>
    </source>
</evidence>
<evidence type="ECO:0000256" key="2">
    <source>
        <dbReference type="ARBA" id="ARBA00009902"/>
    </source>
</evidence>
<comment type="pathway">
    <text evidence="1 9">Glycan biosynthesis; sucrose metabolism.</text>
</comment>
<evidence type="ECO:0000256" key="3">
    <source>
        <dbReference type="ARBA" id="ARBA00012758"/>
    </source>
</evidence>
<protein>
    <recommendedName>
        <fullName evidence="4 8">Sucrose-6-phosphate hydrolase</fullName>
        <ecNumber evidence="3 8">3.2.1.26</ecNumber>
    </recommendedName>
    <alternativeName>
        <fullName evidence="7 9">Invertase</fullName>
    </alternativeName>
</protein>
<dbReference type="SUPFAM" id="SSF75005">
    <property type="entry name" value="Arabinanase/levansucrase/invertase"/>
    <property type="match status" value="1"/>
</dbReference>
<reference evidence="13" key="1">
    <citation type="submission" date="2016-10" db="EMBL/GenBank/DDBJ databases">
        <authorList>
            <person name="Varghese N."/>
            <person name="Submissions S."/>
        </authorList>
    </citation>
    <scope>NUCLEOTIDE SEQUENCE [LARGE SCALE GENOMIC DNA]</scope>
    <source>
        <strain evidence="13">CGMCC 1.3704</strain>
    </source>
</reference>
<name>A0A1I3WMN6_HALDA</name>
<dbReference type="CDD" id="cd18623">
    <property type="entry name" value="GH32_ScrB-like"/>
    <property type="match status" value="1"/>
</dbReference>